<accession>A0A2P4UNL2</accession>
<evidence type="ECO:0000256" key="3">
    <source>
        <dbReference type="SAM" id="MobiDB-lite"/>
    </source>
</evidence>
<sequence length="385" mass="37463">MKLPIPRRALLVNGALGALLLGGAGAAYLTLADDGADASAATRTARIARGTVASSVSASGSVESARTRSLSFGSSGTVTKIYAVVGKKVAAGTVLARLDATAAEEAYEQAKADLVVAEAGDTTSDKGYASYLKAKNARNAALRTLNGTVLRAPISGTVTAVNGTVGGSSSGSGGGTSSGSGSESGSGSSSSGTTTSSSGSGFIEMADTAKLQITGNFTEADTTKLKAGQAATITFDALPGTTATGKVLDVGLAPTTTDNVVKYPVAIGLTKVPSGVRLGQTATVEVSVSKAEDVLYVPSAAVRTAGGQSTVTVVRDGKRSTVTVETGVTGDQGTEIKSGLEEGDEVVLASAASGGTGQTGQRTGFPGGGVPGGGGFPGGGAGGRR</sequence>
<dbReference type="RefSeq" id="WP_103561578.1">
    <property type="nucleotide sequence ID" value="NZ_MTBP01000001.1"/>
</dbReference>
<comment type="caution">
    <text evidence="6">The sequence shown here is derived from an EMBL/GenBank/DDBJ whole genome shotgun (WGS) entry which is preliminary data.</text>
</comment>
<dbReference type="Pfam" id="PF25990">
    <property type="entry name" value="Beta-barrel_YknX"/>
    <property type="match status" value="1"/>
</dbReference>
<feature type="domain" description="YknX-like C-terminal permuted SH3-like" evidence="4">
    <location>
        <begin position="295"/>
        <end position="350"/>
    </location>
</feature>
<dbReference type="GO" id="GO:0030313">
    <property type="term" value="C:cell envelope"/>
    <property type="evidence" value="ECO:0007669"/>
    <property type="project" value="UniProtKB-SubCell"/>
</dbReference>
<dbReference type="AlphaFoldDB" id="A0A2P4UNL2"/>
<evidence type="ECO:0000313" key="7">
    <source>
        <dbReference type="Proteomes" id="UP000242367"/>
    </source>
</evidence>
<organism evidence="6 7">
    <name type="scientific">Actinomadura rubteroloni</name>
    <dbReference type="NCBI Taxonomy" id="1926885"/>
    <lineage>
        <taxon>Bacteria</taxon>
        <taxon>Bacillati</taxon>
        <taxon>Actinomycetota</taxon>
        <taxon>Actinomycetes</taxon>
        <taxon>Streptosporangiales</taxon>
        <taxon>Thermomonosporaceae</taxon>
        <taxon>Actinomadura</taxon>
    </lineage>
</organism>
<feature type="region of interest" description="Disordered" evidence="3">
    <location>
        <begin position="353"/>
        <end position="385"/>
    </location>
</feature>
<comment type="subcellular location">
    <subcellularLocation>
        <location evidence="1">Cell envelope</location>
    </subcellularLocation>
</comment>
<dbReference type="InterPro" id="IPR050465">
    <property type="entry name" value="UPF0194_transport"/>
</dbReference>
<reference evidence="6 7" key="1">
    <citation type="journal article" date="2017" name="Chemistry">
        <title>Isolation, Biosynthesis and Chemical Modifications of Rubterolones A-F: Rare Tropolone Alkaloids from Actinomadura sp. 5-2.</title>
        <authorList>
            <person name="Guo H."/>
            <person name="Benndorf R."/>
            <person name="Leichnitz D."/>
            <person name="Klassen J.L."/>
            <person name="Vollmers J."/>
            <person name="Gorls H."/>
            <person name="Steinacker M."/>
            <person name="Weigel C."/>
            <person name="Dahse H.M."/>
            <person name="Kaster A.K."/>
            <person name="de Beer Z.W."/>
            <person name="Poulsen M."/>
            <person name="Beemelmanns C."/>
        </authorList>
    </citation>
    <scope>NUCLEOTIDE SEQUENCE [LARGE SCALE GENOMIC DNA]</scope>
    <source>
        <strain evidence="6 7">5-2</strain>
    </source>
</reference>
<evidence type="ECO:0000259" key="4">
    <source>
        <dbReference type="Pfam" id="PF25989"/>
    </source>
</evidence>
<dbReference type="Gene3D" id="2.40.420.20">
    <property type="match status" value="1"/>
</dbReference>
<dbReference type="InterPro" id="IPR058637">
    <property type="entry name" value="YknX-like_C"/>
</dbReference>
<proteinExistence type="predicted"/>
<evidence type="ECO:0000313" key="6">
    <source>
        <dbReference type="EMBL" id="POM26641.1"/>
    </source>
</evidence>
<evidence type="ECO:0000256" key="1">
    <source>
        <dbReference type="ARBA" id="ARBA00004196"/>
    </source>
</evidence>
<dbReference type="Gene3D" id="2.40.30.170">
    <property type="match status" value="1"/>
</dbReference>
<name>A0A2P4UNL2_9ACTN</name>
<evidence type="ECO:0000256" key="2">
    <source>
        <dbReference type="ARBA" id="ARBA00023054"/>
    </source>
</evidence>
<feature type="compositionally biased region" description="Gly residues" evidence="3">
    <location>
        <begin position="164"/>
        <end position="184"/>
    </location>
</feature>
<feature type="compositionally biased region" description="Low complexity" evidence="3">
    <location>
        <begin position="185"/>
        <end position="201"/>
    </location>
</feature>
<keyword evidence="7" id="KW-1185">Reference proteome</keyword>
<dbReference type="SUPFAM" id="SSF111369">
    <property type="entry name" value="HlyD-like secretion proteins"/>
    <property type="match status" value="1"/>
</dbReference>
<feature type="region of interest" description="Disordered" evidence="3">
    <location>
        <begin position="163"/>
        <end position="201"/>
    </location>
</feature>
<dbReference type="Proteomes" id="UP000242367">
    <property type="component" value="Unassembled WGS sequence"/>
</dbReference>
<dbReference type="PANTHER" id="PTHR32347:SF14">
    <property type="entry name" value="EFFLUX SYSTEM COMPONENT YKNX-RELATED"/>
    <property type="match status" value="1"/>
</dbReference>
<keyword evidence="2" id="KW-0175">Coiled coil</keyword>
<gene>
    <name evidence="6" type="primary">yknX</name>
    <name evidence="6" type="ORF">BTM25_10440</name>
</gene>
<dbReference type="EMBL" id="MTBP01000001">
    <property type="protein sequence ID" value="POM26641.1"/>
    <property type="molecule type" value="Genomic_DNA"/>
</dbReference>
<feature type="compositionally biased region" description="Gly residues" evidence="3">
    <location>
        <begin position="365"/>
        <end position="385"/>
    </location>
</feature>
<dbReference type="PANTHER" id="PTHR32347">
    <property type="entry name" value="EFFLUX SYSTEM COMPONENT YKNX-RELATED"/>
    <property type="match status" value="1"/>
</dbReference>
<dbReference type="InterPro" id="IPR058636">
    <property type="entry name" value="Beta-barrel_YknX"/>
</dbReference>
<protein>
    <submittedName>
        <fullName evidence="6">Putative efflux system component YknX</fullName>
    </submittedName>
</protein>
<dbReference type="InterPro" id="IPR006311">
    <property type="entry name" value="TAT_signal"/>
</dbReference>
<dbReference type="Gene3D" id="2.40.50.100">
    <property type="match status" value="1"/>
</dbReference>
<dbReference type="PROSITE" id="PS51318">
    <property type="entry name" value="TAT"/>
    <property type="match status" value="1"/>
</dbReference>
<feature type="domain" description="YknX-like beta-barrel" evidence="5">
    <location>
        <begin position="211"/>
        <end position="286"/>
    </location>
</feature>
<evidence type="ECO:0000259" key="5">
    <source>
        <dbReference type="Pfam" id="PF25990"/>
    </source>
</evidence>
<dbReference type="Pfam" id="PF25989">
    <property type="entry name" value="YknX_C"/>
    <property type="match status" value="1"/>
</dbReference>